<evidence type="ECO:0000256" key="7">
    <source>
        <dbReference type="ARBA" id="ARBA00023136"/>
    </source>
</evidence>
<comment type="subcellular location">
    <subcellularLocation>
        <location evidence="1">Golgi apparatus membrane</location>
        <topology evidence="1">Single-pass type II membrane protein</topology>
    </subcellularLocation>
</comment>
<proteinExistence type="inferred from homology"/>
<keyword evidence="3 8" id="KW-0812">Transmembrane</keyword>
<protein>
    <submittedName>
        <fullName evidence="11">Uncharacterized protein</fullName>
    </submittedName>
</protein>
<evidence type="ECO:0000313" key="11">
    <source>
        <dbReference type="EMBL" id="ONK55250.1"/>
    </source>
</evidence>
<evidence type="ECO:0000256" key="5">
    <source>
        <dbReference type="ARBA" id="ARBA00022989"/>
    </source>
</evidence>
<keyword evidence="6" id="KW-0333">Golgi apparatus</keyword>
<dbReference type="OMA" id="WNDIVME"/>
<accession>A0A1R3L6L0</accession>
<dbReference type="PANTHER" id="PTHR32285">
    <property type="entry name" value="PROTEIN TRICHOME BIREFRINGENCE-LIKE 9-RELATED"/>
    <property type="match status" value="1"/>
</dbReference>
<evidence type="ECO:0000256" key="2">
    <source>
        <dbReference type="ARBA" id="ARBA00007727"/>
    </source>
</evidence>
<dbReference type="InterPro" id="IPR029962">
    <property type="entry name" value="TBL"/>
</dbReference>
<dbReference type="GO" id="GO:0000139">
    <property type="term" value="C:Golgi membrane"/>
    <property type="evidence" value="ECO:0007669"/>
    <property type="project" value="UniProtKB-SubCell"/>
</dbReference>
<feature type="transmembrane region" description="Helical" evidence="8">
    <location>
        <begin position="27"/>
        <end position="45"/>
    </location>
</feature>
<keyword evidence="7 8" id="KW-0472">Membrane</keyword>
<feature type="domain" description="Trichome birefringence-like C-terminal" evidence="9">
    <location>
        <begin position="106"/>
        <end position="396"/>
    </location>
</feature>
<evidence type="ECO:0000256" key="3">
    <source>
        <dbReference type="ARBA" id="ARBA00022692"/>
    </source>
</evidence>
<sequence length="423" mass="48822">MENGEDVISSSAPELAPALQKKRKCTTIKFVVAAMAIGLLLYLCLSDSGDEGRCNLFHGQWIPNRSGPSYNNASCKFIDDSDNCLRNGRPDSHYLYWRWKPYHCDLPPFDPVVFMNRMRHKSWAAIGDSILRNQMQSLICLVSEVEEPIEIYHDKSYKARTFYFPNHNFTIATKWAPFLVKAVFNENEDGKDNSTIQLFLDILEASWTNDYHKYDYILIAGGQWFLKTTVAWENNSVIGCHNCGTKNLKELGVYEPYRKALQHVFDYITSSDHKPFVVFRTWSPDHFEYGEWYNGGICNRSEPYREGQFNGSPNDHNMKKIEVEEYDKAKVVASKRGIQLELLDIFHLSLLRPDGHPGPYRRFDPFHGNKSAKVQNDCLHWCVPGPVDTWNDLMMKILSKSGALNLLTSYEKPLQGLELLYFQ</sequence>
<dbReference type="GO" id="GO:1990538">
    <property type="term" value="F:xylan O-acetyltransferase activity"/>
    <property type="evidence" value="ECO:0007669"/>
    <property type="project" value="UniProtKB-ARBA"/>
</dbReference>
<comment type="similarity">
    <text evidence="2">Belongs to the PC-esterase family. TBL subfamily.</text>
</comment>
<dbReference type="PANTHER" id="PTHR32285:SF324">
    <property type="entry name" value="PROTEIN TRICHOME BIREFRINGENCE-LIKE 25"/>
    <property type="match status" value="1"/>
</dbReference>
<dbReference type="Proteomes" id="UP000243459">
    <property type="component" value="Unassembled WGS sequence"/>
</dbReference>
<reference evidence="12" key="1">
    <citation type="journal article" date="2017" name="Nat. Commun.">
        <title>The asparagus genome sheds light on the origin and evolution of a young Y chromosome.</title>
        <authorList>
            <person name="Harkess A."/>
            <person name="Zhou J."/>
            <person name="Xu C."/>
            <person name="Bowers J.E."/>
            <person name="Van der Hulst R."/>
            <person name="Ayyampalayam S."/>
            <person name="Mercati F."/>
            <person name="Riccardi P."/>
            <person name="McKain M.R."/>
            <person name="Kakrana A."/>
            <person name="Tang H."/>
            <person name="Ray J."/>
            <person name="Groenendijk J."/>
            <person name="Arikit S."/>
            <person name="Mathioni S.M."/>
            <person name="Nakano M."/>
            <person name="Shan H."/>
            <person name="Telgmann-Rauber A."/>
            <person name="Kanno A."/>
            <person name="Yue Z."/>
            <person name="Chen H."/>
            <person name="Li W."/>
            <person name="Chen Y."/>
            <person name="Xu X."/>
            <person name="Zhang Y."/>
            <person name="Luo S."/>
            <person name="Chen H."/>
            <person name="Gao J."/>
            <person name="Mao Z."/>
            <person name="Pires J.C."/>
            <person name="Luo M."/>
            <person name="Kudrna D."/>
            <person name="Wing R.A."/>
            <person name="Meyers B.C."/>
            <person name="Yi K."/>
            <person name="Kong H."/>
            <person name="Lavrijsen P."/>
            <person name="Sunseri F."/>
            <person name="Falavigna A."/>
            <person name="Ye Y."/>
            <person name="Leebens-Mack J.H."/>
            <person name="Chen G."/>
        </authorList>
    </citation>
    <scope>NUCLEOTIDE SEQUENCE [LARGE SCALE GENOMIC DNA]</scope>
    <source>
        <strain evidence="12">cv. DH0086</strain>
    </source>
</reference>
<name>A0A1R3L6L0_ASPOF</name>
<evidence type="ECO:0000256" key="1">
    <source>
        <dbReference type="ARBA" id="ARBA00004323"/>
    </source>
</evidence>
<evidence type="ECO:0000259" key="9">
    <source>
        <dbReference type="Pfam" id="PF13839"/>
    </source>
</evidence>
<evidence type="ECO:0000259" key="10">
    <source>
        <dbReference type="Pfam" id="PF14416"/>
    </source>
</evidence>
<evidence type="ECO:0000256" key="4">
    <source>
        <dbReference type="ARBA" id="ARBA00022968"/>
    </source>
</evidence>
<dbReference type="OrthoDB" id="630188at2759"/>
<dbReference type="AlphaFoldDB" id="A0A1R3L6L0"/>
<dbReference type="Pfam" id="PF14416">
    <property type="entry name" value="PMR5N"/>
    <property type="match status" value="1"/>
</dbReference>
<dbReference type="InterPro" id="IPR025846">
    <property type="entry name" value="TBL_N"/>
</dbReference>
<feature type="domain" description="Trichome birefringence-like N-terminal" evidence="10">
    <location>
        <begin position="53"/>
        <end position="105"/>
    </location>
</feature>
<dbReference type="InterPro" id="IPR026057">
    <property type="entry name" value="TBL_C"/>
</dbReference>
<evidence type="ECO:0000256" key="6">
    <source>
        <dbReference type="ARBA" id="ARBA00023034"/>
    </source>
</evidence>
<keyword evidence="4" id="KW-0735">Signal-anchor</keyword>
<dbReference type="EMBL" id="KV863632">
    <property type="protein sequence ID" value="ONK55250.1"/>
    <property type="molecule type" value="Genomic_DNA"/>
</dbReference>
<keyword evidence="5 8" id="KW-1133">Transmembrane helix</keyword>
<evidence type="ECO:0000313" key="12">
    <source>
        <dbReference type="Proteomes" id="UP000243459"/>
    </source>
</evidence>
<evidence type="ECO:0000256" key="8">
    <source>
        <dbReference type="SAM" id="Phobius"/>
    </source>
</evidence>
<gene>
    <name evidence="11" type="ORF">A4U43_UnF5880</name>
</gene>
<organism evidence="11 12">
    <name type="scientific">Asparagus officinalis</name>
    <name type="common">Garden asparagus</name>
    <dbReference type="NCBI Taxonomy" id="4686"/>
    <lineage>
        <taxon>Eukaryota</taxon>
        <taxon>Viridiplantae</taxon>
        <taxon>Streptophyta</taxon>
        <taxon>Embryophyta</taxon>
        <taxon>Tracheophyta</taxon>
        <taxon>Spermatophyta</taxon>
        <taxon>Magnoliopsida</taxon>
        <taxon>Liliopsida</taxon>
        <taxon>Asparagales</taxon>
        <taxon>Asparagaceae</taxon>
        <taxon>Asparagoideae</taxon>
        <taxon>Asparagus</taxon>
    </lineage>
</organism>
<dbReference type="Pfam" id="PF13839">
    <property type="entry name" value="PC-Esterase"/>
    <property type="match status" value="1"/>
</dbReference>
<keyword evidence="12" id="KW-1185">Reference proteome</keyword>
<dbReference type="Gramene" id="ONK55250">
    <property type="protein sequence ID" value="ONK55250"/>
    <property type="gene ID" value="A4U43_UnF5880"/>
</dbReference>